<comment type="caution">
    <text evidence="1">The sequence shown here is derived from an EMBL/GenBank/DDBJ whole genome shotgun (WGS) entry which is preliminary data.</text>
</comment>
<proteinExistence type="predicted"/>
<name>A0A9W4QV03_PSEHA</name>
<organism evidence="1 2">
    <name type="scientific">Pseudoalteromonas haloplanktis</name>
    <name type="common">Alteromonas haloplanktis</name>
    <dbReference type="NCBI Taxonomy" id="228"/>
    <lineage>
        <taxon>Bacteria</taxon>
        <taxon>Pseudomonadati</taxon>
        <taxon>Pseudomonadota</taxon>
        <taxon>Gammaproteobacteria</taxon>
        <taxon>Alteromonadales</taxon>
        <taxon>Pseudoalteromonadaceae</taxon>
        <taxon>Pseudoalteromonas</taxon>
    </lineage>
</organism>
<sequence>MHSRYASVFGIEKLELNQHFRPAQAELSATSPLILCDTLKDDIERAFAPVTINSIVKSSTIEFSEQQLGLPDSNLTCAQKRALWALMREHLDTL</sequence>
<accession>A0A9W4QV03</accession>
<dbReference type="RefSeq" id="WP_076920690.1">
    <property type="nucleotide sequence ID" value="NZ_CAMAPB010000010.1"/>
</dbReference>
<gene>
    <name evidence="1" type="ORF">PSEHALCIP103_00999</name>
</gene>
<dbReference type="AlphaFoldDB" id="A0A9W4QV03"/>
<dbReference type="Proteomes" id="UP001152447">
    <property type="component" value="Unassembled WGS sequence"/>
</dbReference>
<evidence type="ECO:0000313" key="2">
    <source>
        <dbReference type="Proteomes" id="UP001152447"/>
    </source>
</evidence>
<keyword evidence="2" id="KW-1185">Reference proteome</keyword>
<reference evidence="1" key="1">
    <citation type="submission" date="2022-07" db="EMBL/GenBank/DDBJ databases">
        <authorList>
            <person name="Criscuolo A."/>
        </authorList>
    </citation>
    <scope>NUCLEOTIDE SEQUENCE</scope>
    <source>
        <strain evidence="1">CIP103197</strain>
    </source>
</reference>
<protein>
    <submittedName>
        <fullName evidence="1">Uncharacterized protein</fullName>
    </submittedName>
</protein>
<dbReference type="EMBL" id="CAMAPB010000010">
    <property type="protein sequence ID" value="CAH9054271.1"/>
    <property type="molecule type" value="Genomic_DNA"/>
</dbReference>
<evidence type="ECO:0000313" key="1">
    <source>
        <dbReference type="EMBL" id="CAH9054271.1"/>
    </source>
</evidence>